<feature type="compositionally biased region" description="Low complexity" evidence="4">
    <location>
        <begin position="67"/>
        <end position="79"/>
    </location>
</feature>
<dbReference type="EMBL" id="LGRX02032682">
    <property type="protein sequence ID" value="KAK3243725.1"/>
    <property type="molecule type" value="Genomic_DNA"/>
</dbReference>
<keyword evidence="1" id="KW-0479">Metal-binding</keyword>
<feature type="domain" description="RanBP2-type" evidence="5">
    <location>
        <begin position="25"/>
        <end position="51"/>
    </location>
</feature>
<evidence type="ECO:0000313" key="7">
    <source>
        <dbReference type="Proteomes" id="UP001190700"/>
    </source>
</evidence>
<dbReference type="SMART" id="SM00547">
    <property type="entry name" value="ZnF_RBZ"/>
    <property type="match status" value="3"/>
</dbReference>
<keyword evidence="3" id="KW-0862">Zinc</keyword>
<proteinExistence type="predicted"/>
<evidence type="ECO:0000256" key="4">
    <source>
        <dbReference type="SAM" id="MobiDB-lite"/>
    </source>
</evidence>
<feature type="region of interest" description="Disordered" evidence="4">
    <location>
        <begin position="49"/>
        <end position="88"/>
    </location>
</feature>
<feature type="region of interest" description="Disordered" evidence="4">
    <location>
        <begin position="245"/>
        <end position="284"/>
    </location>
</feature>
<feature type="region of interest" description="Disordered" evidence="4">
    <location>
        <begin position="193"/>
        <end position="218"/>
    </location>
</feature>
<dbReference type="InterPro" id="IPR036443">
    <property type="entry name" value="Znf_RanBP2_sf"/>
</dbReference>
<evidence type="ECO:0000259" key="5">
    <source>
        <dbReference type="SMART" id="SM00547"/>
    </source>
</evidence>
<gene>
    <name evidence="6" type="ORF">CYMTET_46637</name>
</gene>
<feature type="region of interest" description="Disordered" evidence="4">
    <location>
        <begin position="1"/>
        <end position="23"/>
    </location>
</feature>
<dbReference type="SUPFAM" id="SSF90209">
    <property type="entry name" value="Ran binding protein zinc finger-like"/>
    <property type="match status" value="3"/>
</dbReference>
<dbReference type="InterPro" id="IPR001876">
    <property type="entry name" value="Znf_RanBP2"/>
</dbReference>
<dbReference type="Gene3D" id="4.10.1060.10">
    <property type="entry name" value="Zinc finger, RanBP2-type"/>
    <property type="match status" value="3"/>
</dbReference>
<keyword evidence="7" id="KW-1185">Reference proteome</keyword>
<dbReference type="PANTHER" id="PTHR12999:SF24">
    <property type="entry name" value="RANBP2-TYPE DOMAIN-CONTAINING PROTEIN"/>
    <property type="match status" value="1"/>
</dbReference>
<dbReference type="Pfam" id="PF00641">
    <property type="entry name" value="Zn_ribbon_RanBP"/>
    <property type="match status" value="2"/>
</dbReference>
<feature type="domain" description="RanBP2-type" evidence="5">
    <location>
        <begin position="220"/>
        <end position="246"/>
    </location>
</feature>
<evidence type="ECO:0000256" key="1">
    <source>
        <dbReference type="ARBA" id="ARBA00022723"/>
    </source>
</evidence>
<accession>A0AAE0BXP2</accession>
<dbReference type="GO" id="GO:0008270">
    <property type="term" value="F:zinc ion binding"/>
    <property type="evidence" value="ECO:0007669"/>
    <property type="project" value="UniProtKB-KW"/>
</dbReference>
<feature type="domain" description="RanBP2-type" evidence="5">
    <location>
        <begin position="282"/>
        <end position="307"/>
    </location>
</feature>
<feature type="compositionally biased region" description="Basic and acidic residues" evidence="4">
    <location>
        <begin position="201"/>
        <end position="218"/>
    </location>
</feature>
<feature type="compositionally biased region" description="Basic and acidic residues" evidence="4">
    <location>
        <begin position="258"/>
        <end position="278"/>
    </location>
</feature>
<evidence type="ECO:0000313" key="6">
    <source>
        <dbReference type="EMBL" id="KAK3243725.1"/>
    </source>
</evidence>
<comment type="caution">
    <text evidence="6">The sequence shown here is derived from an EMBL/GenBank/DDBJ whole genome shotgun (WGS) entry which is preliminary data.</text>
</comment>
<evidence type="ECO:0000256" key="2">
    <source>
        <dbReference type="ARBA" id="ARBA00022771"/>
    </source>
</evidence>
<dbReference type="PANTHER" id="PTHR12999">
    <property type="entry name" value="ZINC FINGER RAN-BINDING DOMAIN-CONTAINING PROTEIN 2 ZRANB2-RELATED"/>
    <property type="match status" value="1"/>
</dbReference>
<dbReference type="Proteomes" id="UP001190700">
    <property type="component" value="Unassembled WGS sequence"/>
</dbReference>
<reference evidence="6 7" key="1">
    <citation type="journal article" date="2015" name="Genome Biol. Evol.">
        <title>Comparative Genomics of a Bacterivorous Green Alga Reveals Evolutionary Causalities and Consequences of Phago-Mixotrophic Mode of Nutrition.</title>
        <authorList>
            <person name="Burns J.A."/>
            <person name="Paasch A."/>
            <person name="Narechania A."/>
            <person name="Kim E."/>
        </authorList>
    </citation>
    <scope>NUCLEOTIDE SEQUENCE [LARGE SCALE GENOMIC DNA]</scope>
    <source>
        <strain evidence="6 7">PLY_AMNH</strain>
    </source>
</reference>
<organism evidence="6 7">
    <name type="scientific">Cymbomonas tetramitiformis</name>
    <dbReference type="NCBI Taxonomy" id="36881"/>
    <lineage>
        <taxon>Eukaryota</taxon>
        <taxon>Viridiplantae</taxon>
        <taxon>Chlorophyta</taxon>
        <taxon>Pyramimonadophyceae</taxon>
        <taxon>Pyramimonadales</taxon>
        <taxon>Pyramimonadaceae</taxon>
        <taxon>Cymbomonas</taxon>
    </lineage>
</organism>
<protein>
    <recommendedName>
        <fullName evidence="5">RanBP2-type domain-containing protein</fullName>
    </recommendedName>
</protein>
<name>A0AAE0BXP2_9CHLO</name>
<keyword evidence="2" id="KW-0863">Zinc-finger</keyword>
<dbReference type="AlphaFoldDB" id="A0AAE0BXP2"/>
<evidence type="ECO:0000256" key="3">
    <source>
        <dbReference type="ARBA" id="ARBA00022833"/>
    </source>
</evidence>
<sequence length="317" mass="32979">MSGQLYSAQDASQDGQGGGKRQRGDDWTCAYCGNVNFAFRTTCNMRKCGKERSDGPDQQGGKSMKNSSLPQQQQPSFPQGGMTGTAADSFSGMGSMGGMGGMGGGYGMGYGMGGMNPAMGMGNMGNMGGMMMGMGMDPSMMGMGMGGMGMSNGMGMGNMGMGNMGGVGMGTGMGMGAMGNGMPMAPSNFGNMGMGGGEYGGQREDQSRKRRGGPDAKSEGDWFCMSCGNMNFAFRTTCNMRKCGAPKPAVPAGGTEGNVERGSGRRREDESKEKKDDPAPDGSWICSCGNVNYPFRTKCNRRNCGLDRKTDSTENQS</sequence>